<organism evidence="2 3">
    <name type="scientific">Candidatus Protofrankia californiensis</name>
    <dbReference type="NCBI Taxonomy" id="1839754"/>
    <lineage>
        <taxon>Bacteria</taxon>
        <taxon>Bacillati</taxon>
        <taxon>Actinomycetota</taxon>
        <taxon>Actinomycetes</taxon>
        <taxon>Frankiales</taxon>
        <taxon>Frankiaceae</taxon>
        <taxon>Protofrankia</taxon>
    </lineage>
</organism>
<evidence type="ECO:0000313" key="2">
    <source>
        <dbReference type="EMBL" id="SBW22784.1"/>
    </source>
</evidence>
<dbReference type="Proteomes" id="UP000199013">
    <property type="component" value="Unassembled WGS sequence"/>
</dbReference>
<gene>
    <name evidence="2" type="ORF">FDG2_3123</name>
</gene>
<feature type="region of interest" description="Disordered" evidence="1">
    <location>
        <begin position="1"/>
        <end position="38"/>
    </location>
</feature>
<reference evidence="3" key="1">
    <citation type="submission" date="2016-02" db="EMBL/GenBank/DDBJ databases">
        <authorList>
            <person name="Wibberg D."/>
        </authorList>
    </citation>
    <scope>NUCLEOTIDE SEQUENCE [LARGE SCALE GENOMIC DNA]</scope>
</reference>
<dbReference type="AlphaFoldDB" id="A0A1C3NZ06"/>
<dbReference type="EMBL" id="FLUV01001315">
    <property type="protein sequence ID" value="SBW22784.1"/>
    <property type="molecule type" value="Genomic_DNA"/>
</dbReference>
<evidence type="ECO:0000313" key="3">
    <source>
        <dbReference type="Proteomes" id="UP000199013"/>
    </source>
</evidence>
<name>A0A1C3NZ06_9ACTN</name>
<protein>
    <submittedName>
        <fullName evidence="2">Uncharacterized protein</fullName>
    </submittedName>
</protein>
<accession>A0A1C3NZ06</accession>
<keyword evidence="3" id="KW-1185">Reference proteome</keyword>
<feature type="compositionally biased region" description="Basic and acidic residues" evidence="1">
    <location>
        <begin position="29"/>
        <end position="38"/>
    </location>
</feature>
<sequence length="38" mass="4057">MIDNLSPLSTLPGGEPHAATLARGRVNGRRPDCVLHHP</sequence>
<evidence type="ECO:0000256" key="1">
    <source>
        <dbReference type="SAM" id="MobiDB-lite"/>
    </source>
</evidence>
<proteinExistence type="predicted"/>